<sequence>MHTFTMPGRARRLLRAIAAATVGGLMLVAASTTGAAARPVPQSPPGPSAPVRGTVQGRVLGARAVTARNRAAVERFRQLRSSTRTPRLADSTHHEWWGTKVSASSHALTSVIATQSVDTSLRLTNSDDVLYAPTLKPRDGACIEMVTVHTNDQPQIWAWDWCTSTGQDVGASVDVDSSFLKDYGTTVNGRSAYTVEVALTDAASNTWTAYLYDYATKAWQTFFTSGGTDQAGVDYGWDMFEFYSAVDRSTGNVQVCDDLSGRTVESSSLQVQTSAGWSPADPGNSSAFPSDSMDPSTYLCSGVASSMVTPNSDWQVSVS</sequence>
<protein>
    <submittedName>
        <fullName evidence="3">Uncharacterized protein</fullName>
    </submittedName>
</protein>
<evidence type="ECO:0000313" key="4">
    <source>
        <dbReference type="Proteomes" id="UP001198565"/>
    </source>
</evidence>
<feature type="signal peptide" evidence="2">
    <location>
        <begin position="1"/>
        <end position="35"/>
    </location>
</feature>
<feature type="chain" id="PRO_5045168431" evidence="2">
    <location>
        <begin position="36"/>
        <end position="319"/>
    </location>
</feature>
<keyword evidence="2" id="KW-0732">Signal</keyword>
<evidence type="ECO:0000256" key="2">
    <source>
        <dbReference type="SAM" id="SignalP"/>
    </source>
</evidence>
<dbReference type="RefSeq" id="WP_222976233.1">
    <property type="nucleotide sequence ID" value="NZ_JAINVZ010000005.1"/>
</dbReference>
<dbReference type="EMBL" id="JAINVZ010000005">
    <property type="protein sequence ID" value="MBY8885123.1"/>
    <property type="molecule type" value="Genomic_DNA"/>
</dbReference>
<proteinExistence type="predicted"/>
<evidence type="ECO:0000313" key="3">
    <source>
        <dbReference type="EMBL" id="MBY8885123.1"/>
    </source>
</evidence>
<reference evidence="3 4" key="1">
    <citation type="submission" date="2021-08" db="EMBL/GenBank/DDBJ databases">
        <title>Streptomyces sp. PTM05 isolated from lichen.</title>
        <authorList>
            <person name="Somphong A."/>
            <person name="Phongsopitanun W."/>
            <person name="Tanasupawat S."/>
        </authorList>
    </citation>
    <scope>NUCLEOTIDE SEQUENCE [LARGE SCALE GENOMIC DNA]</scope>
    <source>
        <strain evidence="3 4">Ptm05</strain>
    </source>
</reference>
<evidence type="ECO:0000256" key="1">
    <source>
        <dbReference type="SAM" id="MobiDB-lite"/>
    </source>
</evidence>
<dbReference type="Proteomes" id="UP001198565">
    <property type="component" value="Unassembled WGS sequence"/>
</dbReference>
<accession>A0ABS7QQB5</accession>
<organism evidence="3 4">
    <name type="scientific">Streptantibioticus parmotrematis</name>
    <dbReference type="NCBI Taxonomy" id="2873249"/>
    <lineage>
        <taxon>Bacteria</taxon>
        <taxon>Bacillati</taxon>
        <taxon>Actinomycetota</taxon>
        <taxon>Actinomycetes</taxon>
        <taxon>Kitasatosporales</taxon>
        <taxon>Streptomycetaceae</taxon>
        <taxon>Streptantibioticus</taxon>
    </lineage>
</organism>
<gene>
    <name evidence="3" type="ORF">K7472_09735</name>
</gene>
<comment type="caution">
    <text evidence="3">The sequence shown here is derived from an EMBL/GenBank/DDBJ whole genome shotgun (WGS) entry which is preliminary data.</text>
</comment>
<name>A0ABS7QQB5_9ACTN</name>
<feature type="region of interest" description="Disordered" evidence="1">
    <location>
        <begin position="270"/>
        <end position="291"/>
    </location>
</feature>
<keyword evidence="4" id="KW-1185">Reference proteome</keyword>